<evidence type="ECO:0000313" key="1">
    <source>
        <dbReference type="EMBL" id="RRT54700.1"/>
    </source>
</evidence>
<accession>A0A444D6J8</accession>
<dbReference type="Proteomes" id="UP000287651">
    <property type="component" value="Unassembled WGS sequence"/>
</dbReference>
<protein>
    <submittedName>
        <fullName evidence="1">Uncharacterized protein</fullName>
    </submittedName>
</protein>
<organism evidence="1 2">
    <name type="scientific">Ensete ventricosum</name>
    <name type="common">Abyssinian banana</name>
    <name type="synonym">Musa ensete</name>
    <dbReference type="NCBI Taxonomy" id="4639"/>
    <lineage>
        <taxon>Eukaryota</taxon>
        <taxon>Viridiplantae</taxon>
        <taxon>Streptophyta</taxon>
        <taxon>Embryophyta</taxon>
        <taxon>Tracheophyta</taxon>
        <taxon>Spermatophyta</taxon>
        <taxon>Magnoliopsida</taxon>
        <taxon>Liliopsida</taxon>
        <taxon>Zingiberales</taxon>
        <taxon>Musaceae</taxon>
        <taxon>Ensete</taxon>
    </lineage>
</organism>
<dbReference type="EMBL" id="AMZH03010467">
    <property type="protein sequence ID" value="RRT54700.1"/>
    <property type="molecule type" value="Genomic_DNA"/>
</dbReference>
<name>A0A444D6J8_ENSVE</name>
<gene>
    <name evidence="1" type="ORF">B296_00032982</name>
</gene>
<evidence type="ECO:0000313" key="2">
    <source>
        <dbReference type="Proteomes" id="UP000287651"/>
    </source>
</evidence>
<dbReference type="AlphaFoldDB" id="A0A444D6J8"/>
<reference evidence="1 2" key="1">
    <citation type="journal article" date="2014" name="Agronomy (Basel)">
        <title>A Draft Genome Sequence for Ensete ventricosum, the Drought-Tolerant Tree Against Hunger.</title>
        <authorList>
            <person name="Harrison J."/>
            <person name="Moore K.A."/>
            <person name="Paszkiewicz K."/>
            <person name="Jones T."/>
            <person name="Grant M."/>
            <person name="Ambacheew D."/>
            <person name="Muzemil S."/>
            <person name="Studholme D.J."/>
        </authorList>
    </citation>
    <scope>NUCLEOTIDE SEQUENCE [LARGE SCALE GENOMIC DNA]</scope>
</reference>
<comment type="caution">
    <text evidence="1">The sequence shown here is derived from an EMBL/GenBank/DDBJ whole genome shotgun (WGS) entry which is preliminary data.</text>
</comment>
<sequence length="66" mass="7291">MELDGLTYQRQPLLTCPTTHPILSISAQRDHASSKLRWDLTRISTLTARSPTSTRSVTIAVAITVL</sequence>
<proteinExistence type="predicted"/>